<evidence type="ECO:0000259" key="7">
    <source>
        <dbReference type="Pfam" id="PF03939"/>
    </source>
</evidence>
<dbReference type="Pfam" id="PF03939">
    <property type="entry name" value="Ribosomal_L23eN"/>
    <property type="match status" value="1"/>
</dbReference>
<evidence type="ECO:0000256" key="4">
    <source>
        <dbReference type="ARBA" id="ARBA00022980"/>
    </source>
</evidence>
<dbReference type="Pfam" id="PF00276">
    <property type="entry name" value="Ribosomal_L23"/>
    <property type="match status" value="1"/>
</dbReference>
<reference evidence="9 10" key="1">
    <citation type="journal article" date="2022" name="bioRxiv">
        <title>Genomics of Preaxostyla Flagellates Illuminates Evolutionary Transitions and the Path Towards Mitochondrial Loss.</title>
        <authorList>
            <person name="Novak L.V.F."/>
            <person name="Treitli S.C."/>
            <person name="Pyrih J."/>
            <person name="Halakuc P."/>
            <person name="Pipaliya S.V."/>
            <person name="Vacek V."/>
            <person name="Brzon O."/>
            <person name="Soukal P."/>
            <person name="Eme L."/>
            <person name="Dacks J.B."/>
            <person name="Karnkowska A."/>
            <person name="Elias M."/>
            <person name="Hampl V."/>
        </authorList>
    </citation>
    <scope>NUCLEOTIDE SEQUENCE [LARGE SCALE GENOMIC DNA]</scope>
    <source>
        <strain evidence="9">NAU3</strain>
        <tissue evidence="9">Gut</tissue>
    </source>
</reference>
<proteinExistence type="inferred from homology"/>
<dbReference type="HAMAP" id="MF_01369_A">
    <property type="entry name" value="Ribosomal_uL23_A"/>
    <property type="match status" value="1"/>
</dbReference>
<evidence type="ECO:0000256" key="1">
    <source>
        <dbReference type="ARBA" id="ARBA00006700"/>
    </source>
</evidence>
<dbReference type="NCBIfam" id="TIGR03636">
    <property type="entry name" value="uL23_arch"/>
    <property type="match status" value="1"/>
</dbReference>
<dbReference type="InterPro" id="IPR005633">
    <property type="entry name" value="Ribosomal_uL23_N"/>
</dbReference>
<feature type="region of interest" description="Disordered" evidence="6">
    <location>
        <begin position="1"/>
        <end position="27"/>
    </location>
</feature>
<evidence type="ECO:0000313" key="9">
    <source>
        <dbReference type="EMBL" id="KAK2963364.1"/>
    </source>
</evidence>
<dbReference type="EMBL" id="JARBJD010000007">
    <property type="protein sequence ID" value="KAK2963364.1"/>
    <property type="molecule type" value="Genomic_DNA"/>
</dbReference>
<dbReference type="EMBL" id="JARBJD010000107">
    <property type="protein sequence ID" value="KAK2952197.1"/>
    <property type="molecule type" value="Genomic_DNA"/>
</dbReference>
<evidence type="ECO:0000313" key="10">
    <source>
        <dbReference type="Proteomes" id="UP001281761"/>
    </source>
</evidence>
<comment type="similarity">
    <text evidence="1">Belongs to the universal ribosomal protein uL23 family.</text>
</comment>
<evidence type="ECO:0000256" key="3">
    <source>
        <dbReference type="ARBA" id="ARBA00022884"/>
    </source>
</evidence>
<name>A0ABQ9YIE6_9EUKA</name>
<keyword evidence="4 9" id="KW-0689">Ribosomal protein</keyword>
<accession>A0ABQ9YIE6</accession>
<dbReference type="GO" id="GO:0005840">
    <property type="term" value="C:ribosome"/>
    <property type="evidence" value="ECO:0007669"/>
    <property type="project" value="UniProtKB-KW"/>
</dbReference>
<dbReference type="Gene3D" id="3.30.70.330">
    <property type="match status" value="1"/>
</dbReference>
<dbReference type="SUPFAM" id="SSF54189">
    <property type="entry name" value="Ribosomal proteins S24e, L23 and L15e"/>
    <property type="match status" value="1"/>
</dbReference>
<feature type="compositionally biased region" description="Basic residues" evidence="6">
    <location>
        <begin position="1"/>
        <end position="20"/>
    </location>
</feature>
<dbReference type="Proteomes" id="UP001281761">
    <property type="component" value="Unassembled WGS sequence"/>
</dbReference>
<protein>
    <submittedName>
        <fullName evidence="9">60S ribosomal protein L23a 1</fullName>
    </submittedName>
</protein>
<evidence type="ECO:0000256" key="6">
    <source>
        <dbReference type="SAM" id="MobiDB-lite"/>
    </source>
</evidence>
<gene>
    <name evidence="8" type="ORF">BLNAU_12900</name>
    <name evidence="9" type="ORF">BLNAU_1898</name>
</gene>
<comment type="caution">
    <text evidence="9">The sequence shown here is derived from an EMBL/GenBank/DDBJ whole genome shotgun (WGS) entry which is preliminary data.</text>
</comment>
<dbReference type="PANTHER" id="PTHR11620">
    <property type="entry name" value="60S RIBOSOMAL PROTEIN L23A"/>
    <property type="match status" value="1"/>
</dbReference>
<keyword evidence="10" id="KW-1185">Reference proteome</keyword>
<organism evidence="9 10">
    <name type="scientific">Blattamonas nauphoetae</name>
    <dbReference type="NCBI Taxonomy" id="2049346"/>
    <lineage>
        <taxon>Eukaryota</taxon>
        <taxon>Metamonada</taxon>
        <taxon>Preaxostyla</taxon>
        <taxon>Oxymonadida</taxon>
        <taxon>Blattamonas</taxon>
    </lineage>
</organism>
<dbReference type="NCBIfam" id="NF011118">
    <property type="entry name" value="PRK14548.1"/>
    <property type="match status" value="1"/>
</dbReference>
<dbReference type="InterPro" id="IPR012677">
    <property type="entry name" value="Nucleotide-bd_a/b_plait_sf"/>
</dbReference>
<dbReference type="InterPro" id="IPR019985">
    <property type="entry name" value="Ribosomal_uL23"/>
</dbReference>
<dbReference type="InterPro" id="IPR013025">
    <property type="entry name" value="Ribosomal_uL23-like"/>
</dbReference>
<evidence type="ECO:0000256" key="5">
    <source>
        <dbReference type="ARBA" id="ARBA00023274"/>
    </source>
</evidence>
<dbReference type="InterPro" id="IPR012678">
    <property type="entry name" value="Ribosomal_uL23/eL15/eS24_sf"/>
</dbReference>
<feature type="domain" description="Large ribosomal subunit protein uL23 N-terminal" evidence="7">
    <location>
        <begin position="6"/>
        <end position="37"/>
    </location>
</feature>
<evidence type="ECO:0000256" key="2">
    <source>
        <dbReference type="ARBA" id="ARBA00022730"/>
    </source>
</evidence>
<sequence>MVKQVRARKHKVRTSVHFHRPSTLELPRKPKFPRKAASGARPVDDFDIIRVPVTTESAMQQIENHNTLVFIVRLAATKPQIKRAFEKLYHVRCRKVNTLITPNGEKKAYIRLLPEHEALDVANQIGMV</sequence>
<keyword evidence="3" id="KW-0694">RNA-binding</keyword>
<keyword evidence="5" id="KW-0687">Ribonucleoprotein</keyword>
<evidence type="ECO:0000313" key="8">
    <source>
        <dbReference type="EMBL" id="KAK2952197.1"/>
    </source>
</evidence>
<keyword evidence="2" id="KW-0699">rRNA-binding</keyword>